<dbReference type="Gene3D" id="3.40.50.300">
    <property type="entry name" value="P-loop containing nucleotide triphosphate hydrolases"/>
    <property type="match status" value="1"/>
</dbReference>
<accession>A0ABW6B2U1</accession>
<name>A0ABW6B2U1_9SPHI</name>
<gene>
    <name evidence="1" type="ORF">ACFS6J_13345</name>
</gene>
<sequence>MSYRKKVKRNSPNAQVQFSNWTAQLASMCATNSLVAILGRGSSKTTEFLVNRLIDMAFDMPGAPVCWVSDTYSNLTKNVLPSVLEGLQRKGWVEGVHFVVGKIPPSFTEAEKEDLPRDIREHFWKPFNPIVSYKHTIVFFTGFNITFGSLDRPASLAGRSYVHVFGDEVKYFPERKIANLLKAVRGYKVKYGNSVYYRGRTFTTDMPNTAHIGEHDWILRMGAKMNPEAIALVAQVSFALNEALQEYLVAEESGNREEAVKKRRTYERWYERWQLVRLRKEAHLLYFIASSYINVDILTLEWFEDAINDDLGDVKTAVLSIRAMIESGDRFYSNLGEQHFYDDGTDEVWANTFGLRDEEDCRILKYHQRDMPIDGGMDFGNMMSLTLAQPDGKKYRCLKFMYTLTPDWIPDLAKQFLAYYKPHRKKVLNLYYDRAGNNLQKARQDYASQVKKAIEQDENGVKTGWTVVLMSQNQGNIGKNEEYNFMNVLLGGHNKMLPQVLIDRYHCKPLKCSLELAPAKKDYSGKMVKDKRSENLNVKRLVYESTNPSDSFKYLMMRKNWRKLAFVTTSQSAGDVSTKG</sequence>
<evidence type="ECO:0000313" key="1">
    <source>
        <dbReference type="EMBL" id="MFD2962778.1"/>
    </source>
</evidence>
<dbReference type="RefSeq" id="WP_377611027.1">
    <property type="nucleotide sequence ID" value="NZ_JBHUPA010000007.1"/>
</dbReference>
<dbReference type="EMBL" id="JBHUPA010000007">
    <property type="protein sequence ID" value="MFD2962778.1"/>
    <property type="molecule type" value="Genomic_DNA"/>
</dbReference>
<evidence type="ECO:0000313" key="2">
    <source>
        <dbReference type="Proteomes" id="UP001597560"/>
    </source>
</evidence>
<reference evidence="2" key="1">
    <citation type="journal article" date="2019" name="Int. J. Syst. Evol. Microbiol.">
        <title>The Global Catalogue of Microorganisms (GCM) 10K type strain sequencing project: providing services to taxonomists for standard genome sequencing and annotation.</title>
        <authorList>
            <consortium name="The Broad Institute Genomics Platform"/>
            <consortium name="The Broad Institute Genome Sequencing Center for Infectious Disease"/>
            <person name="Wu L."/>
            <person name="Ma J."/>
        </authorList>
    </citation>
    <scope>NUCLEOTIDE SEQUENCE [LARGE SCALE GENOMIC DNA]</scope>
    <source>
        <strain evidence="2">KCTC 23098</strain>
    </source>
</reference>
<protein>
    <recommendedName>
        <fullName evidence="3">Terminase family protein</fullName>
    </recommendedName>
</protein>
<proteinExistence type="predicted"/>
<dbReference type="Proteomes" id="UP001597560">
    <property type="component" value="Unassembled WGS sequence"/>
</dbReference>
<evidence type="ECO:0008006" key="3">
    <source>
        <dbReference type="Google" id="ProtNLM"/>
    </source>
</evidence>
<dbReference type="InterPro" id="IPR027417">
    <property type="entry name" value="P-loop_NTPase"/>
</dbReference>
<organism evidence="1 2">
    <name type="scientific">Olivibacter jilunii</name>
    <dbReference type="NCBI Taxonomy" id="985016"/>
    <lineage>
        <taxon>Bacteria</taxon>
        <taxon>Pseudomonadati</taxon>
        <taxon>Bacteroidota</taxon>
        <taxon>Sphingobacteriia</taxon>
        <taxon>Sphingobacteriales</taxon>
        <taxon>Sphingobacteriaceae</taxon>
        <taxon>Olivibacter</taxon>
    </lineage>
</organism>
<keyword evidence="2" id="KW-1185">Reference proteome</keyword>
<comment type="caution">
    <text evidence="1">The sequence shown here is derived from an EMBL/GenBank/DDBJ whole genome shotgun (WGS) entry which is preliminary data.</text>
</comment>